<dbReference type="SUPFAM" id="SSF103190">
    <property type="entry name" value="Sensory domain-like"/>
    <property type="match status" value="1"/>
</dbReference>
<dbReference type="Gene3D" id="1.10.287.950">
    <property type="entry name" value="Methyl-accepting chemotaxis protein"/>
    <property type="match status" value="1"/>
</dbReference>
<feature type="domain" description="HAMP" evidence="13">
    <location>
        <begin position="246"/>
        <end position="298"/>
    </location>
</feature>
<dbReference type="PROSITE" id="PS50885">
    <property type="entry name" value="HAMP"/>
    <property type="match status" value="1"/>
</dbReference>
<evidence type="ECO:0000256" key="5">
    <source>
        <dbReference type="ARBA" id="ARBA00022989"/>
    </source>
</evidence>
<dbReference type="InterPro" id="IPR004089">
    <property type="entry name" value="MCPsignal_dom"/>
</dbReference>
<keyword evidence="7 9" id="KW-0807">Transducer</keyword>
<dbReference type="Pfam" id="PF00015">
    <property type="entry name" value="MCPsignal"/>
    <property type="match status" value="1"/>
</dbReference>
<evidence type="ECO:0000256" key="1">
    <source>
        <dbReference type="ARBA" id="ARBA00004651"/>
    </source>
</evidence>
<evidence type="ECO:0000256" key="6">
    <source>
        <dbReference type="ARBA" id="ARBA00023136"/>
    </source>
</evidence>
<dbReference type="PANTHER" id="PTHR32089:SF112">
    <property type="entry name" value="LYSOZYME-LIKE PROTEIN-RELATED"/>
    <property type="match status" value="1"/>
</dbReference>
<reference evidence="14 15" key="1">
    <citation type="submission" date="2020-05" db="EMBL/GenBank/DDBJ databases">
        <title>Draft genome sequence of Desulfovibrio psychrotolerans JS1T.</title>
        <authorList>
            <person name="Ueno A."/>
            <person name="Tamazawa S."/>
            <person name="Tamamura S."/>
            <person name="Murakami T."/>
            <person name="Kiyama T."/>
            <person name="Inomata H."/>
            <person name="Amano Y."/>
            <person name="Miyakawa K."/>
            <person name="Tamaki H."/>
            <person name="Naganuma T."/>
            <person name="Kaneko K."/>
        </authorList>
    </citation>
    <scope>NUCLEOTIDE SEQUENCE [LARGE SCALE GENOMIC DNA]</scope>
    <source>
        <strain evidence="14 15">JS1</strain>
    </source>
</reference>
<name>A0A7J0BST7_9BACT</name>
<sequence length="619" mass="66771">MDYYMLALEGVANRHVIRSMDWGQQQPALVAENSRLGMQQMAFVTPDGHAKLHDGTEANVSEREYFKQAMNGKTTFSDVIIHKVLNKPIMVVASPVKDENGKVAGVVFGILDAVMLSEVTDGIRYGRSGYSYIIDGKGALIAHANRQFVLDQRNFIEESRTNNDFKRLAVMLQRMVRGESGFDEYSFMGSDRFFGFSPIEGTAWSIAVGAIKDDVLAQVYQLRWTIALASAVFLAFGIGAGYFISRGIIRPIQLLMQYAGEIEGGNLQAKSGIDQGDELGRLNRSIQAMVGKLIEKMNEADQKTTEAAAEARRAQLATEEANEAKNRAERAKAEGMMQAAAQLEGVVEIISTASEELSAQIEQSSRGTEVQSQRLGETATAMEQMNATVLEVARNASEASEATGVARSKAAEGATVVSQAVQSITEVQQASVVMKNDMGTLGKQAEGIGQIMNVISDIADQTNLLALNAAIEAARAGDAGRGFAVVADEVRKLAEKTMTATKEVGQAVGDIQQGTRKNLDNVENSVSAIGRATELAEKSGLALQEIVTLVDRAADQVRGIATASEQQSSASEQINRSVEEIDQISQETASAMNQSAQAISELAEQAIRLRRLIEDMKKG</sequence>
<evidence type="ECO:0000313" key="14">
    <source>
        <dbReference type="EMBL" id="GFM36759.1"/>
    </source>
</evidence>
<evidence type="ECO:0000256" key="8">
    <source>
        <dbReference type="ARBA" id="ARBA00029447"/>
    </source>
</evidence>
<dbReference type="CDD" id="cd06225">
    <property type="entry name" value="HAMP"/>
    <property type="match status" value="1"/>
</dbReference>
<feature type="transmembrane region" description="Helical" evidence="11">
    <location>
        <begin position="224"/>
        <end position="244"/>
    </location>
</feature>
<evidence type="ECO:0000256" key="2">
    <source>
        <dbReference type="ARBA" id="ARBA00022475"/>
    </source>
</evidence>
<keyword evidence="4 11" id="KW-0812">Transmembrane</keyword>
<dbReference type="SMART" id="SM00304">
    <property type="entry name" value="HAMP"/>
    <property type="match status" value="1"/>
</dbReference>
<dbReference type="InterPro" id="IPR029151">
    <property type="entry name" value="Sensor-like_sf"/>
</dbReference>
<dbReference type="CDD" id="cd12912">
    <property type="entry name" value="PDC2_MCP_like"/>
    <property type="match status" value="1"/>
</dbReference>
<organism evidence="14 15">
    <name type="scientific">Desulfovibrio psychrotolerans</name>
    <dbReference type="NCBI Taxonomy" id="415242"/>
    <lineage>
        <taxon>Bacteria</taxon>
        <taxon>Pseudomonadati</taxon>
        <taxon>Thermodesulfobacteriota</taxon>
        <taxon>Desulfovibrionia</taxon>
        <taxon>Desulfovibrionales</taxon>
        <taxon>Desulfovibrionaceae</taxon>
        <taxon>Desulfovibrio</taxon>
    </lineage>
</organism>
<feature type="domain" description="Methyl-accepting transducer" evidence="12">
    <location>
        <begin position="346"/>
        <end position="582"/>
    </location>
</feature>
<keyword evidence="5 11" id="KW-1133">Transmembrane helix</keyword>
<evidence type="ECO:0000256" key="10">
    <source>
        <dbReference type="SAM" id="Coils"/>
    </source>
</evidence>
<evidence type="ECO:0000256" key="3">
    <source>
        <dbReference type="ARBA" id="ARBA00022500"/>
    </source>
</evidence>
<dbReference type="Pfam" id="PF02743">
    <property type="entry name" value="dCache_1"/>
    <property type="match status" value="1"/>
</dbReference>
<dbReference type="SMART" id="SM00283">
    <property type="entry name" value="MA"/>
    <property type="match status" value="1"/>
</dbReference>
<dbReference type="GO" id="GO:0006935">
    <property type="term" value="P:chemotaxis"/>
    <property type="evidence" value="ECO:0007669"/>
    <property type="project" value="UniProtKB-KW"/>
</dbReference>
<evidence type="ECO:0000259" key="13">
    <source>
        <dbReference type="PROSITE" id="PS50885"/>
    </source>
</evidence>
<feature type="coiled-coil region" evidence="10">
    <location>
        <begin position="307"/>
        <end position="334"/>
    </location>
</feature>
<evidence type="ECO:0000256" key="9">
    <source>
        <dbReference type="PROSITE-ProRule" id="PRU00284"/>
    </source>
</evidence>
<keyword evidence="3" id="KW-0145">Chemotaxis</keyword>
<keyword evidence="15" id="KW-1185">Reference proteome</keyword>
<evidence type="ECO:0000313" key="15">
    <source>
        <dbReference type="Proteomes" id="UP000503820"/>
    </source>
</evidence>
<dbReference type="InterPro" id="IPR033479">
    <property type="entry name" value="dCache_1"/>
</dbReference>
<dbReference type="Gene3D" id="6.10.340.10">
    <property type="match status" value="1"/>
</dbReference>
<dbReference type="Gene3D" id="3.30.450.20">
    <property type="entry name" value="PAS domain"/>
    <property type="match status" value="1"/>
</dbReference>
<dbReference type="InterPro" id="IPR003660">
    <property type="entry name" value="HAMP_dom"/>
</dbReference>
<proteinExistence type="inferred from homology"/>
<dbReference type="AlphaFoldDB" id="A0A7J0BST7"/>
<dbReference type="Proteomes" id="UP000503820">
    <property type="component" value="Unassembled WGS sequence"/>
</dbReference>
<evidence type="ECO:0000256" key="4">
    <source>
        <dbReference type="ARBA" id="ARBA00022692"/>
    </source>
</evidence>
<accession>A0A7J0BST7</accession>
<keyword evidence="10" id="KW-0175">Coiled coil</keyword>
<dbReference type="GO" id="GO:0005886">
    <property type="term" value="C:plasma membrane"/>
    <property type="evidence" value="ECO:0007669"/>
    <property type="project" value="UniProtKB-SubCell"/>
</dbReference>
<dbReference type="CDD" id="cd12914">
    <property type="entry name" value="PDC1_DGC_like"/>
    <property type="match status" value="1"/>
</dbReference>
<evidence type="ECO:0000256" key="7">
    <source>
        <dbReference type="ARBA" id="ARBA00023224"/>
    </source>
</evidence>
<dbReference type="PANTHER" id="PTHR32089">
    <property type="entry name" value="METHYL-ACCEPTING CHEMOTAXIS PROTEIN MCPB"/>
    <property type="match status" value="1"/>
</dbReference>
<dbReference type="Pfam" id="PF00672">
    <property type="entry name" value="HAMP"/>
    <property type="match status" value="1"/>
</dbReference>
<keyword evidence="2" id="KW-1003">Cell membrane</keyword>
<dbReference type="CDD" id="cd11386">
    <property type="entry name" value="MCP_signal"/>
    <property type="match status" value="1"/>
</dbReference>
<dbReference type="FunFam" id="1.10.287.950:FF:000001">
    <property type="entry name" value="Methyl-accepting chemotaxis sensory transducer"/>
    <property type="match status" value="1"/>
</dbReference>
<comment type="caution">
    <text evidence="14">The sequence shown here is derived from an EMBL/GenBank/DDBJ whole genome shotgun (WGS) entry which is preliminary data.</text>
</comment>
<comment type="similarity">
    <text evidence="8">Belongs to the methyl-accepting chemotaxis (MCP) protein family.</text>
</comment>
<dbReference type="PROSITE" id="PS50111">
    <property type="entry name" value="CHEMOTAXIS_TRANSDUC_2"/>
    <property type="match status" value="1"/>
</dbReference>
<dbReference type="SUPFAM" id="SSF58104">
    <property type="entry name" value="Methyl-accepting chemotaxis protein (MCP) signaling domain"/>
    <property type="match status" value="1"/>
</dbReference>
<gene>
    <name evidence="14" type="ORF">DSM19430T_14430</name>
</gene>
<dbReference type="GO" id="GO:0007165">
    <property type="term" value="P:signal transduction"/>
    <property type="evidence" value="ECO:0007669"/>
    <property type="project" value="UniProtKB-KW"/>
</dbReference>
<evidence type="ECO:0000259" key="12">
    <source>
        <dbReference type="PROSITE" id="PS50111"/>
    </source>
</evidence>
<protein>
    <submittedName>
        <fullName evidence="14">Methyl-accepting chemotaxis protein</fullName>
    </submittedName>
</protein>
<keyword evidence="6 11" id="KW-0472">Membrane</keyword>
<comment type="subcellular location">
    <subcellularLocation>
        <location evidence="1">Cell membrane</location>
        <topology evidence="1">Multi-pass membrane protein</topology>
    </subcellularLocation>
</comment>
<evidence type="ECO:0000256" key="11">
    <source>
        <dbReference type="SAM" id="Phobius"/>
    </source>
</evidence>
<dbReference type="EMBL" id="BLVP01000007">
    <property type="protein sequence ID" value="GFM36759.1"/>
    <property type="molecule type" value="Genomic_DNA"/>
</dbReference>